<dbReference type="NCBIfam" id="NF041504">
    <property type="entry name" value="AccA_sub"/>
    <property type="match status" value="1"/>
</dbReference>
<keyword evidence="13" id="KW-1185">Reference proteome</keyword>
<dbReference type="InterPro" id="IPR029045">
    <property type="entry name" value="ClpP/crotonase-like_dom_sf"/>
</dbReference>
<keyword evidence="10" id="KW-0963">Cytoplasm</keyword>
<dbReference type="EMBL" id="JAFBEC010000002">
    <property type="protein sequence ID" value="MBM7631812.1"/>
    <property type="molecule type" value="Genomic_DNA"/>
</dbReference>
<keyword evidence="6 10" id="KW-0067">ATP-binding</keyword>
<keyword evidence="12" id="KW-0436">Ligase</keyword>
<evidence type="ECO:0000256" key="5">
    <source>
        <dbReference type="ARBA" id="ARBA00022832"/>
    </source>
</evidence>
<evidence type="ECO:0000256" key="9">
    <source>
        <dbReference type="ARBA" id="ARBA00049152"/>
    </source>
</evidence>
<comment type="similarity">
    <text evidence="10">Belongs to the AccA family.</text>
</comment>
<dbReference type="InterPro" id="IPR011763">
    <property type="entry name" value="COA_CT_C"/>
</dbReference>
<evidence type="ECO:0000313" key="12">
    <source>
        <dbReference type="EMBL" id="MBM7631812.1"/>
    </source>
</evidence>
<comment type="subcellular location">
    <subcellularLocation>
        <location evidence="10">Cytoplasm</location>
    </subcellularLocation>
</comment>
<comment type="caution">
    <text evidence="12">The sequence shown here is derived from an EMBL/GenBank/DDBJ whole genome shotgun (WGS) entry which is preliminary data.</text>
</comment>
<dbReference type="EC" id="2.1.3.15" evidence="10"/>
<evidence type="ECO:0000256" key="6">
    <source>
        <dbReference type="ARBA" id="ARBA00022840"/>
    </source>
</evidence>
<organism evidence="12 13">
    <name type="scientific">Geomicrobium sediminis</name>
    <dbReference type="NCBI Taxonomy" id="1347788"/>
    <lineage>
        <taxon>Bacteria</taxon>
        <taxon>Bacillati</taxon>
        <taxon>Bacillota</taxon>
        <taxon>Bacilli</taxon>
        <taxon>Bacillales</taxon>
        <taxon>Geomicrobium</taxon>
    </lineage>
</organism>
<feature type="domain" description="CoA carboxyltransferase C-terminal" evidence="11">
    <location>
        <begin position="38"/>
        <end position="292"/>
    </location>
</feature>
<keyword evidence="7 10" id="KW-0443">Lipid metabolism</keyword>
<comment type="subunit">
    <text evidence="10">Acetyl-CoA carboxylase is a heterohexamer composed of biotin carboxyl carrier protein (AccB), biotin carboxylase (AccC) and two subunits each of ACCase subunit alpha (AccA) and ACCase subunit beta (AccD).</text>
</comment>
<dbReference type="NCBIfam" id="NF004344">
    <property type="entry name" value="PRK05724.1"/>
    <property type="match status" value="1"/>
</dbReference>
<dbReference type="PRINTS" id="PR01069">
    <property type="entry name" value="ACCCTRFRASEA"/>
</dbReference>
<comment type="function">
    <text evidence="10">Component of the acetyl coenzyme A carboxylase (ACC) complex. First, biotin carboxylase catalyzes the carboxylation of biotin on its carrier protein (BCCP) and then the CO(2) group is transferred by the carboxyltransferase to acetyl-CoA to form malonyl-CoA.</text>
</comment>
<evidence type="ECO:0000256" key="7">
    <source>
        <dbReference type="ARBA" id="ARBA00023098"/>
    </source>
</evidence>
<sequence length="314" mass="35485">MTHKLPFEKPVVELQNKIDELKNFTQDKDINLEEEIAHLEGRLQQVESQIYDNLKPWERVQIARHAERPTTLDYIEHLFTDFIELHGDRYYGDDDAIVGGIAFYKGQPVTIIGHQRGRNTKENIQRNFGMPHPEGYRKALRLMHQANKFNRPIITLIDTKGAFPGKAAEERGQSEAIARNLLEMASFTVPSIGIVIGEGGSGGALALGVVNRMFMLENSTYSVISPEGAAAILWKDATQAQRAAETMKITAPDLYELGVIEGVIREVRGGAHHNVKQQAEYIDSVLKQQMDELTQLSKEEIRNQRYEKFSKIGM</sequence>
<dbReference type="PROSITE" id="PS50989">
    <property type="entry name" value="COA_CT_CTER"/>
    <property type="match status" value="1"/>
</dbReference>
<evidence type="ECO:0000256" key="2">
    <source>
        <dbReference type="ARBA" id="ARBA00022516"/>
    </source>
</evidence>
<evidence type="ECO:0000313" key="13">
    <source>
        <dbReference type="Proteomes" id="UP000741863"/>
    </source>
</evidence>
<keyword evidence="8 10" id="KW-0275">Fatty acid biosynthesis</keyword>
<dbReference type="RefSeq" id="WP_204695864.1">
    <property type="nucleotide sequence ID" value="NZ_JAFBEC010000002.1"/>
</dbReference>
<dbReference type="GO" id="GO:0003989">
    <property type="term" value="F:acetyl-CoA carboxylase activity"/>
    <property type="evidence" value="ECO:0007669"/>
    <property type="project" value="UniProtKB-EC"/>
</dbReference>
<dbReference type="Pfam" id="PF03255">
    <property type="entry name" value="ACCA"/>
    <property type="match status" value="1"/>
</dbReference>
<gene>
    <name evidence="10" type="primary">accA</name>
    <name evidence="12" type="ORF">JOD17_000904</name>
</gene>
<protein>
    <recommendedName>
        <fullName evidence="10">Acetyl-coenzyme A carboxylase carboxyl transferase subunit alpha</fullName>
        <shortName evidence="10">ACCase subunit alpha</shortName>
        <shortName evidence="10">Acetyl-CoA carboxylase carboxyltransferase subunit alpha</shortName>
        <ecNumber evidence="10">2.1.3.15</ecNumber>
    </recommendedName>
</protein>
<keyword evidence="2 10" id="KW-0444">Lipid biosynthesis</keyword>
<comment type="catalytic activity">
    <reaction evidence="9 10">
        <text>N(6)-carboxybiotinyl-L-lysyl-[protein] + acetyl-CoA = N(6)-biotinyl-L-lysyl-[protein] + malonyl-CoA</text>
        <dbReference type="Rhea" id="RHEA:54728"/>
        <dbReference type="Rhea" id="RHEA-COMP:10505"/>
        <dbReference type="Rhea" id="RHEA-COMP:10506"/>
        <dbReference type="ChEBI" id="CHEBI:57288"/>
        <dbReference type="ChEBI" id="CHEBI:57384"/>
        <dbReference type="ChEBI" id="CHEBI:83144"/>
        <dbReference type="ChEBI" id="CHEBI:83145"/>
        <dbReference type="EC" id="2.1.3.15"/>
    </reaction>
</comment>
<evidence type="ECO:0000256" key="3">
    <source>
        <dbReference type="ARBA" id="ARBA00022679"/>
    </source>
</evidence>
<reference evidence="12 13" key="1">
    <citation type="submission" date="2021-01" db="EMBL/GenBank/DDBJ databases">
        <title>Genomic Encyclopedia of Type Strains, Phase IV (KMG-IV): sequencing the most valuable type-strain genomes for metagenomic binning, comparative biology and taxonomic classification.</title>
        <authorList>
            <person name="Goeker M."/>
        </authorList>
    </citation>
    <scope>NUCLEOTIDE SEQUENCE [LARGE SCALE GENOMIC DNA]</scope>
    <source>
        <strain evidence="12 13">DSM 25540</strain>
    </source>
</reference>
<dbReference type="PANTHER" id="PTHR42853">
    <property type="entry name" value="ACETYL-COENZYME A CARBOXYLASE CARBOXYL TRANSFERASE SUBUNIT ALPHA"/>
    <property type="match status" value="1"/>
</dbReference>
<dbReference type="NCBIfam" id="TIGR00513">
    <property type="entry name" value="accA"/>
    <property type="match status" value="1"/>
</dbReference>
<keyword evidence="4 10" id="KW-0547">Nucleotide-binding</keyword>
<name>A0ABS2P919_9BACL</name>
<dbReference type="PANTHER" id="PTHR42853:SF3">
    <property type="entry name" value="ACETYL-COENZYME A CARBOXYLASE CARBOXYL TRANSFERASE SUBUNIT ALPHA, CHLOROPLASTIC"/>
    <property type="match status" value="1"/>
</dbReference>
<dbReference type="InterPro" id="IPR001095">
    <property type="entry name" value="Acetyl_CoA_COase_a_su"/>
</dbReference>
<evidence type="ECO:0000256" key="1">
    <source>
        <dbReference type="ARBA" id="ARBA00004956"/>
    </source>
</evidence>
<dbReference type="SUPFAM" id="SSF52096">
    <property type="entry name" value="ClpP/crotonase"/>
    <property type="match status" value="1"/>
</dbReference>
<dbReference type="Gene3D" id="3.90.226.10">
    <property type="entry name" value="2-enoyl-CoA Hydratase, Chain A, domain 1"/>
    <property type="match status" value="1"/>
</dbReference>
<evidence type="ECO:0000256" key="8">
    <source>
        <dbReference type="ARBA" id="ARBA00023160"/>
    </source>
</evidence>
<dbReference type="HAMAP" id="MF_00823">
    <property type="entry name" value="AcetylCoA_CT_alpha"/>
    <property type="match status" value="1"/>
</dbReference>
<evidence type="ECO:0000259" key="11">
    <source>
        <dbReference type="PROSITE" id="PS50989"/>
    </source>
</evidence>
<keyword evidence="5 10" id="KW-0276">Fatty acid metabolism</keyword>
<dbReference type="Proteomes" id="UP000741863">
    <property type="component" value="Unassembled WGS sequence"/>
</dbReference>
<evidence type="ECO:0000256" key="4">
    <source>
        <dbReference type="ARBA" id="ARBA00022741"/>
    </source>
</evidence>
<dbReference type="GO" id="GO:0016740">
    <property type="term" value="F:transferase activity"/>
    <property type="evidence" value="ECO:0007669"/>
    <property type="project" value="UniProtKB-KW"/>
</dbReference>
<accession>A0ABS2P919</accession>
<comment type="pathway">
    <text evidence="1 10">Lipid metabolism; malonyl-CoA biosynthesis; malonyl-CoA from acetyl-CoA: step 1/1.</text>
</comment>
<keyword evidence="3 10" id="KW-0808">Transferase</keyword>
<proteinExistence type="inferred from homology"/>
<evidence type="ECO:0000256" key="10">
    <source>
        <dbReference type="HAMAP-Rule" id="MF_00823"/>
    </source>
</evidence>